<reference evidence="9 10" key="1">
    <citation type="submission" date="2024-08" db="EMBL/GenBank/DDBJ databases">
        <title>Genome mining of Saccharopolyspora cebuensis PGLac3 from Nigerian medicinal plant.</title>
        <authorList>
            <person name="Ezeobiora C.E."/>
            <person name="Igbokwe N.H."/>
            <person name="Amin D.H."/>
            <person name="Mendie U.E."/>
        </authorList>
    </citation>
    <scope>NUCLEOTIDE SEQUENCE [LARGE SCALE GENOMIC DNA]</scope>
    <source>
        <strain evidence="9 10">PGLac3</strain>
    </source>
</reference>
<dbReference type="PANTHER" id="PTHR43362">
    <property type="entry name" value="MANNITOL DEHYDROGENASE DSF1-RELATED"/>
    <property type="match status" value="1"/>
</dbReference>
<dbReference type="InterPro" id="IPR050988">
    <property type="entry name" value="Mannitol_DH/Oxidoreductase"/>
</dbReference>
<dbReference type="Pfam" id="PF08125">
    <property type="entry name" value="Mannitol_dh_C"/>
    <property type="match status" value="1"/>
</dbReference>
<dbReference type="Gene3D" id="1.10.1040.10">
    <property type="entry name" value="N-(1-d-carboxylethyl)-l-norvaline Dehydrogenase, domain 2"/>
    <property type="match status" value="1"/>
</dbReference>
<proteinExistence type="inferred from homology"/>
<dbReference type="PROSITE" id="PS00974">
    <property type="entry name" value="MANNITOL_DHGENASE"/>
    <property type="match status" value="1"/>
</dbReference>
<gene>
    <name evidence="9" type="ORF">AB8O55_06465</name>
</gene>
<dbReference type="InterPro" id="IPR023027">
    <property type="entry name" value="Mannitol_DH_CS"/>
</dbReference>
<dbReference type="InterPro" id="IPR013118">
    <property type="entry name" value="Mannitol_DH_C"/>
</dbReference>
<evidence type="ECO:0000256" key="1">
    <source>
        <dbReference type="ARBA" id="ARBA00006541"/>
    </source>
</evidence>
<dbReference type="GO" id="GO:0016491">
    <property type="term" value="F:oxidoreductase activity"/>
    <property type="evidence" value="ECO:0007669"/>
    <property type="project" value="UniProtKB-KW"/>
</dbReference>
<dbReference type="EMBL" id="JBGEHV010000008">
    <property type="protein sequence ID" value="MEY8039034.1"/>
    <property type="molecule type" value="Genomic_DNA"/>
</dbReference>
<evidence type="ECO:0000256" key="3">
    <source>
        <dbReference type="ARBA" id="ARBA00016219"/>
    </source>
</evidence>
<dbReference type="Gene3D" id="3.40.50.720">
    <property type="entry name" value="NAD(P)-binding Rossmann-like Domain"/>
    <property type="match status" value="1"/>
</dbReference>
<evidence type="ECO:0000313" key="10">
    <source>
        <dbReference type="Proteomes" id="UP001564626"/>
    </source>
</evidence>
<dbReference type="InterPro" id="IPR036291">
    <property type="entry name" value="NAD(P)-bd_dom_sf"/>
</dbReference>
<feature type="domain" description="Mannitol dehydrogenase C-terminal" evidence="8">
    <location>
        <begin position="248"/>
        <end position="420"/>
    </location>
</feature>
<evidence type="ECO:0000256" key="2">
    <source>
        <dbReference type="ARBA" id="ARBA00012939"/>
    </source>
</evidence>
<evidence type="ECO:0000256" key="5">
    <source>
        <dbReference type="ARBA" id="ARBA00023027"/>
    </source>
</evidence>
<dbReference type="InterPro" id="IPR013131">
    <property type="entry name" value="Mannitol_DH_N"/>
</dbReference>
<comment type="catalytic activity">
    <reaction evidence="6">
        <text>D-mannitol 1-phosphate + NAD(+) = beta-D-fructose 6-phosphate + NADH + H(+)</text>
        <dbReference type="Rhea" id="RHEA:19661"/>
        <dbReference type="ChEBI" id="CHEBI:15378"/>
        <dbReference type="ChEBI" id="CHEBI:57540"/>
        <dbReference type="ChEBI" id="CHEBI:57634"/>
        <dbReference type="ChEBI" id="CHEBI:57945"/>
        <dbReference type="ChEBI" id="CHEBI:61381"/>
        <dbReference type="EC" id="1.1.1.17"/>
    </reaction>
</comment>
<keyword evidence="10" id="KW-1185">Reference proteome</keyword>
<comment type="caution">
    <text evidence="9">The sequence shown here is derived from an EMBL/GenBank/DDBJ whole genome shotgun (WGS) entry which is preliminary data.</text>
</comment>
<protein>
    <recommendedName>
        <fullName evidence="3">Mannitol-1-phosphate 5-dehydrogenase</fullName>
        <ecNumber evidence="2">1.1.1.17</ecNumber>
    </recommendedName>
</protein>
<evidence type="ECO:0000256" key="4">
    <source>
        <dbReference type="ARBA" id="ARBA00023002"/>
    </source>
</evidence>
<organism evidence="9 10">
    <name type="scientific">Saccharopolyspora cebuensis</name>
    <dbReference type="NCBI Taxonomy" id="418759"/>
    <lineage>
        <taxon>Bacteria</taxon>
        <taxon>Bacillati</taxon>
        <taxon>Actinomycetota</taxon>
        <taxon>Actinomycetes</taxon>
        <taxon>Pseudonocardiales</taxon>
        <taxon>Pseudonocardiaceae</taxon>
        <taxon>Saccharopolyspora</taxon>
    </lineage>
</organism>
<dbReference type="EC" id="1.1.1.17" evidence="2"/>
<dbReference type="InterPro" id="IPR000669">
    <property type="entry name" value="Mannitol_DH"/>
</dbReference>
<name>A0ABV4CD78_9PSEU</name>
<dbReference type="InterPro" id="IPR008927">
    <property type="entry name" value="6-PGluconate_DH-like_C_sf"/>
</dbReference>
<dbReference type="PRINTS" id="PR00084">
    <property type="entry name" value="MTLDHDRGNASE"/>
</dbReference>
<feature type="domain" description="Mannitol dehydrogenase N-terminal" evidence="7">
    <location>
        <begin position="18"/>
        <end position="239"/>
    </location>
</feature>
<dbReference type="RefSeq" id="WP_345363661.1">
    <property type="nucleotide sequence ID" value="NZ_BAABII010000010.1"/>
</dbReference>
<evidence type="ECO:0000259" key="8">
    <source>
        <dbReference type="Pfam" id="PF08125"/>
    </source>
</evidence>
<keyword evidence="4 9" id="KW-0560">Oxidoreductase</keyword>
<dbReference type="Pfam" id="PF01232">
    <property type="entry name" value="Mannitol_dh"/>
    <property type="match status" value="1"/>
</dbReference>
<dbReference type="InterPro" id="IPR013328">
    <property type="entry name" value="6PGD_dom2"/>
</dbReference>
<keyword evidence="5" id="KW-0520">NAD</keyword>
<dbReference type="Proteomes" id="UP001564626">
    <property type="component" value="Unassembled WGS sequence"/>
</dbReference>
<dbReference type="SUPFAM" id="SSF51735">
    <property type="entry name" value="NAD(P)-binding Rossmann-fold domains"/>
    <property type="match status" value="1"/>
</dbReference>
<evidence type="ECO:0000256" key="6">
    <source>
        <dbReference type="ARBA" id="ARBA00048615"/>
    </source>
</evidence>
<dbReference type="SUPFAM" id="SSF48179">
    <property type="entry name" value="6-phosphogluconate dehydrogenase C-terminal domain-like"/>
    <property type="match status" value="1"/>
</dbReference>
<sequence>MARLDRTSARARPAAPVRAVHLGLGAFHRAHQAVYTAADPDWGIAAYTFRNTELPGLLTEQEGLYSVQVRGDTAPRVEIVDSISRVHRGDDTERWLADLASPEVALVTLTITEAAYRAPDDLAGTALGRLLAGLRRRYETSRAPLSLVPCDNLPGNGAALRSALRSRAQRCGAEFRAWLDEQVSFVDTVVDRITPATTEQDRTTTARLLGLEDRAPVVTEPFGEWLLAGEFRLGRPAWERAGARFVDDLDAYEQRKLWFLNGAHSLLAYTGPALGCGTIDEAVRHPRLSEWVESWWDAAARHATLGPDDLLEYRRRLRRRFASRGLRHHLRQIAADGSQKLPARILPVLRAERRRGRLPGSAVAALAGWLLHLRTHQVRDPRAEELTALAHGPDAPRRALAALDEELAADDELVAAVEDRARELGAAR</sequence>
<accession>A0ABV4CD78</accession>
<dbReference type="PANTHER" id="PTHR43362:SF1">
    <property type="entry name" value="MANNITOL DEHYDROGENASE 2-RELATED"/>
    <property type="match status" value="1"/>
</dbReference>
<evidence type="ECO:0000259" key="7">
    <source>
        <dbReference type="Pfam" id="PF01232"/>
    </source>
</evidence>
<evidence type="ECO:0000313" key="9">
    <source>
        <dbReference type="EMBL" id="MEY8039034.1"/>
    </source>
</evidence>
<comment type="similarity">
    <text evidence="1">Belongs to the mannitol dehydrogenase family.</text>
</comment>